<evidence type="ECO:0000313" key="3">
    <source>
        <dbReference type="Proteomes" id="UP000054097"/>
    </source>
</evidence>
<sequence length="159" mass="17216">MMQSIACQDALLAQRNGGFKRSNGVGSEVRAIKIHYVPVGLEKLTGGANTSTACKNGAISKEAAISRQEAGRAPNTGGGKDSNIRPSPSKGTSKGDKASLKENLLVIRPYQLATTGMPHQKIRQDSYMQRVETPKSIHLTTPKLRAHFDSECPARRFIR</sequence>
<gene>
    <name evidence="2" type="ORF">M408DRAFT_12544</name>
</gene>
<evidence type="ECO:0000256" key="1">
    <source>
        <dbReference type="SAM" id="MobiDB-lite"/>
    </source>
</evidence>
<proteinExistence type="predicted"/>
<dbReference type="EMBL" id="KN824382">
    <property type="protein sequence ID" value="KIM21466.1"/>
    <property type="molecule type" value="Genomic_DNA"/>
</dbReference>
<organism evidence="2 3">
    <name type="scientific">Serendipita vermifera MAFF 305830</name>
    <dbReference type="NCBI Taxonomy" id="933852"/>
    <lineage>
        <taxon>Eukaryota</taxon>
        <taxon>Fungi</taxon>
        <taxon>Dikarya</taxon>
        <taxon>Basidiomycota</taxon>
        <taxon>Agaricomycotina</taxon>
        <taxon>Agaricomycetes</taxon>
        <taxon>Sebacinales</taxon>
        <taxon>Serendipitaceae</taxon>
        <taxon>Serendipita</taxon>
    </lineage>
</organism>
<feature type="region of interest" description="Disordered" evidence="1">
    <location>
        <begin position="65"/>
        <end position="100"/>
    </location>
</feature>
<dbReference type="HOGENOM" id="CLU_1661860_0_0_1"/>
<keyword evidence="3" id="KW-1185">Reference proteome</keyword>
<dbReference type="Proteomes" id="UP000054097">
    <property type="component" value="Unassembled WGS sequence"/>
</dbReference>
<protein>
    <submittedName>
        <fullName evidence="2">Uncharacterized protein</fullName>
    </submittedName>
</protein>
<reference evidence="3" key="2">
    <citation type="submission" date="2015-01" db="EMBL/GenBank/DDBJ databases">
        <title>Evolutionary Origins and Diversification of the Mycorrhizal Mutualists.</title>
        <authorList>
            <consortium name="DOE Joint Genome Institute"/>
            <consortium name="Mycorrhizal Genomics Consortium"/>
            <person name="Kohler A."/>
            <person name="Kuo A."/>
            <person name="Nagy L.G."/>
            <person name="Floudas D."/>
            <person name="Copeland A."/>
            <person name="Barry K.W."/>
            <person name="Cichocki N."/>
            <person name="Veneault-Fourrey C."/>
            <person name="LaButti K."/>
            <person name="Lindquist E.A."/>
            <person name="Lipzen A."/>
            <person name="Lundell T."/>
            <person name="Morin E."/>
            <person name="Murat C."/>
            <person name="Riley R."/>
            <person name="Ohm R."/>
            <person name="Sun H."/>
            <person name="Tunlid A."/>
            <person name="Henrissat B."/>
            <person name="Grigoriev I.V."/>
            <person name="Hibbett D.S."/>
            <person name="Martin F."/>
        </authorList>
    </citation>
    <scope>NUCLEOTIDE SEQUENCE [LARGE SCALE GENOMIC DNA]</scope>
    <source>
        <strain evidence="3">MAFF 305830</strain>
    </source>
</reference>
<name>A0A0C3AQC0_SERVB</name>
<dbReference type="AlphaFoldDB" id="A0A0C3AQC0"/>
<accession>A0A0C3AQC0</accession>
<evidence type="ECO:0000313" key="2">
    <source>
        <dbReference type="EMBL" id="KIM21466.1"/>
    </source>
</evidence>
<reference evidence="2 3" key="1">
    <citation type="submission" date="2014-04" db="EMBL/GenBank/DDBJ databases">
        <authorList>
            <consortium name="DOE Joint Genome Institute"/>
            <person name="Kuo A."/>
            <person name="Zuccaro A."/>
            <person name="Kohler A."/>
            <person name="Nagy L.G."/>
            <person name="Floudas D."/>
            <person name="Copeland A."/>
            <person name="Barry K.W."/>
            <person name="Cichocki N."/>
            <person name="Veneault-Fourrey C."/>
            <person name="LaButti K."/>
            <person name="Lindquist E.A."/>
            <person name="Lipzen A."/>
            <person name="Lundell T."/>
            <person name="Morin E."/>
            <person name="Murat C."/>
            <person name="Sun H."/>
            <person name="Tunlid A."/>
            <person name="Henrissat B."/>
            <person name="Grigoriev I.V."/>
            <person name="Hibbett D.S."/>
            <person name="Martin F."/>
            <person name="Nordberg H.P."/>
            <person name="Cantor M.N."/>
            <person name="Hua S.X."/>
        </authorList>
    </citation>
    <scope>NUCLEOTIDE SEQUENCE [LARGE SCALE GENOMIC DNA]</scope>
    <source>
        <strain evidence="2 3">MAFF 305830</strain>
    </source>
</reference>